<gene>
    <name evidence="1" type="ORF">RSOLAG1IB_00576</name>
</gene>
<proteinExistence type="predicted"/>
<accession>A0A0B7F514</accession>
<evidence type="ECO:0000313" key="2">
    <source>
        <dbReference type="Proteomes" id="UP000059188"/>
    </source>
</evidence>
<dbReference type="AlphaFoldDB" id="A0A0B7F514"/>
<dbReference type="EMBL" id="LN679100">
    <property type="protein sequence ID" value="CEL52039.1"/>
    <property type="molecule type" value="Genomic_DNA"/>
</dbReference>
<sequence>MQRTWALVHNLCPNFLRSTVEFDKSSKVEPCPELGVDPDASTDGEASVVECAVPYGETGERVDWASRTESAPAM</sequence>
<protein>
    <submittedName>
        <fullName evidence="1">Uncharacterized protein</fullName>
    </submittedName>
</protein>
<dbReference type="Proteomes" id="UP000059188">
    <property type="component" value="Unassembled WGS sequence"/>
</dbReference>
<name>A0A0B7F514_THACB</name>
<reference evidence="1 2" key="1">
    <citation type="submission" date="2014-11" db="EMBL/GenBank/DDBJ databases">
        <authorList>
            <person name="Wibberg Daniel"/>
        </authorList>
    </citation>
    <scope>NUCLEOTIDE SEQUENCE [LARGE SCALE GENOMIC DNA]</scope>
    <source>
        <strain evidence="1">Rhizoctonia solani AG1-IB 7/3/14</strain>
    </source>
</reference>
<keyword evidence="2" id="KW-1185">Reference proteome</keyword>
<evidence type="ECO:0000313" key="1">
    <source>
        <dbReference type="EMBL" id="CEL52039.1"/>
    </source>
</evidence>
<organism evidence="1 2">
    <name type="scientific">Thanatephorus cucumeris (strain AG1-IB / isolate 7/3/14)</name>
    <name type="common">Lettuce bottom rot fungus</name>
    <name type="synonym">Rhizoctonia solani</name>
    <dbReference type="NCBI Taxonomy" id="1108050"/>
    <lineage>
        <taxon>Eukaryota</taxon>
        <taxon>Fungi</taxon>
        <taxon>Dikarya</taxon>
        <taxon>Basidiomycota</taxon>
        <taxon>Agaricomycotina</taxon>
        <taxon>Agaricomycetes</taxon>
        <taxon>Cantharellales</taxon>
        <taxon>Ceratobasidiaceae</taxon>
        <taxon>Rhizoctonia</taxon>
        <taxon>Rhizoctonia solani AG-1</taxon>
    </lineage>
</organism>